<evidence type="ECO:0000313" key="2">
    <source>
        <dbReference type="EMBL" id="JAD43358.1"/>
    </source>
</evidence>
<sequence>MFVSPKCLFSSPSLRSSNTLSAPSATSSRRPSTCTPCSEFSRMGSFWFPSIKRSLMSSL</sequence>
<protein>
    <submittedName>
        <fullName evidence="2">Uncharacterized protein</fullName>
    </submittedName>
</protein>
<evidence type="ECO:0000256" key="1">
    <source>
        <dbReference type="SAM" id="MobiDB-lite"/>
    </source>
</evidence>
<reference evidence="2" key="1">
    <citation type="submission" date="2014-09" db="EMBL/GenBank/DDBJ databases">
        <authorList>
            <person name="Magalhaes I.L.F."/>
            <person name="Oliveira U."/>
            <person name="Santos F.R."/>
            <person name="Vidigal T.H.D.A."/>
            <person name="Brescovit A.D."/>
            <person name="Santos A.J."/>
        </authorList>
    </citation>
    <scope>NUCLEOTIDE SEQUENCE</scope>
    <source>
        <tissue evidence="2">Shoot tissue taken approximately 20 cm above the soil surface</tissue>
    </source>
</reference>
<reference evidence="2" key="2">
    <citation type="journal article" date="2015" name="Data Brief">
        <title>Shoot transcriptome of the giant reed, Arundo donax.</title>
        <authorList>
            <person name="Barrero R.A."/>
            <person name="Guerrero F.D."/>
            <person name="Moolhuijzen P."/>
            <person name="Goolsby J.A."/>
            <person name="Tidwell J."/>
            <person name="Bellgard S.E."/>
            <person name="Bellgard M.I."/>
        </authorList>
    </citation>
    <scope>NUCLEOTIDE SEQUENCE</scope>
    <source>
        <tissue evidence="2">Shoot tissue taken approximately 20 cm above the soil surface</tissue>
    </source>
</reference>
<name>A0A0A9A068_ARUDO</name>
<accession>A0A0A9A068</accession>
<feature type="region of interest" description="Disordered" evidence="1">
    <location>
        <begin position="10"/>
        <end position="38"/>
    </location>
</feature>
<dbReference type="AlphaFoldDB" id="A0A0A9A068"/>
<organism evidence="2">
    <name type="scientific">Arundo donax</name>
    <name type="common">Giant reed</name>
    <name type="synonym">Donax arundinaceus</name>
    <dbReference type="NCBI Taxonomy" id="35708"/>
    <lineage>
        <taxon>Eukaryota</taxon>
        <taxon>Viridiplantae</taxon>
        <taxon>Streptophyta</taxon>
        <taxon>Embryophyta</taxon>
        <taxon>Tracheophyta</taxon>
        <taxon>Spermatophyta</taxon>
        <taxon>Magnoliopsida</taxon>
        <taxon>Liliopsida</taxon>
        <taxon>Poales</taxon>
        <taxon>Poaceae</taxon>
        <taxon>PACMAD clade</taxon>
        <taxon>Arundinoideae</taxon>
        <taxon>Arundineae</taxon>
        <taxon>Arundo</taxon>
    </lineage>
</organism>
<proteinExistence type="predicted"/>
<dbReference type="EMBL" id="GBRH01254537">
    <property type="protein sequence ID" value="JAD43358.1"/>
    <property type="molecule type" value="Transcribed_RNA"/>
</dbReference>